<dbReference type="InterPro" id="IPR004147">
    <property type="entry name" value="ABC1_dom"/>
</dbReference>
<dbReference type="EMBL" id="FQZV01000059">
    <property type="protein sequence ID" value="SHJ98910.1"/>
    <property type="molecule type" value="Genomic_DNA"/>
</dbReference>
<evidence type="ECO:0000259" key="2">
    <source>
        <dbReference type="Pfam" id="PF03109"/>
    </source>
</evidence>
<dbReference type="InterPro" id="IPR050154">
    <property type="entry name" value="UbiB_kinase"/>
</dbReference>
<keyword evidence="3" id="KW-0418">Kinase</keyword>
<sequence length="414" mass="48914">MFLSGGRRDPPLQVSEGEDMKLGRKYKLMKFLFSIMKEEPKDMDKLFELLGELKGVPQKFGQFLYLKDRRRYGIFGRLLDEGIPANDIALYRRAQQLTNHQIALSEKPIAAASIGQVYEGVFEGSSVIVKVQYPEIQENMDHDFRFMKKVFSLFFNFFRFPQESRNLLLAYLEEFEETFQVETDYLHEEKLLKQFHELFADDQRFYIPTTVGQFTKREIIVEEKCMGMPLRFFLQEAAEGEKREVLDLLFSFYFQSFLERGILHGDPHSGNFFVRKDKDNIVLEVIDFGCVKVYELSFVENLKSLMMCLREENYQEVPKILMSLGFKEDEIKSYGKALLPILDTIFEPLLLDEAFDFKYWKLTYKLNTIMGSKVFEKTLSLPKDLLILFRVFHGCIAHVYHLEEKVFNVYRYIK</sequence>
<gene>
    <name evidence="3" type="ORF">SAMN02745975_03390</name>
</gene>
<dbReference type="OrthoDB" id="9795390at2"/>
<dbReference type="STRING" id="1121919.SAMN02745975_03390"/>
<dbReference type="Pfam" id="PF03109">
    <property type="entry name" value="ABC1"/>
    <property type="match status" value="1"/>
</dbReference>
<organism evidence="3 4">
    <name type="scientific">Geosporobacter subterraneus DSM 17957</name>
    <dbReference type="NCBI Taxonomy" id="1121919"/>
    <lineage>
        <taxon>Bacteria</taxon>
        <taxon>Bacillati</taxon>
        <taxon>Bacillota</taxon>
        <taxon>Clostridia</taxon>
        <taxon>Peptostreptococcales</taxon>
        <taxon>Thermotaleaceae</taxon>
        <taxon>Geosporobacter</taxon>
    </lineage>
</organism>
<comment type="similarity">
    <text evidence="1">Belongs to the protein kinase superfamily. ADCK protein kinase family.</text>
</comment>
<proteinExistence type="inferred from homology"/>
<evidence type="ECO:0000256" key="1">
    <source>
        <dbReference type="ARBA" id="ARBA00009670"/>
    </source>
</evidence>
<name>A0A1M6NTD1_9FIRM</name>
<accession>A0A1M6NTD1</accession>
<dbReference type="GO" id="GO:0016301">
    <property type="term" value="F:kinase activity"/>
    <property type="evidence" value="ECO:0007669"/>
    <property type="project" value="UniProtKB-KW"/>
</dbReference>
<dbReference type="AlphaFoldDB" id="A0A1M6NTD1"/>
<evidence type="ECO:0000313" key="3">
    <source>
        <dbReference type="EMBL" id="SHJ98910.1"/>
    </source>
</evidence>
<keyword evidence="4" id="KW-1185">Reference proteome</keyword>
<dbReference type="InterPro" id="IPR011009">
    <property type="entry name" value="Kinase-like_dom_sf"/>
</dbReference>
<keyword evidence="3" id="KW-0808">Transferase</keyword>
<dbReference type="PANTHER" id="PTHR10566">
    <property type="entry name" value="CHAPERONE-ACTIVITY OF BC1 COMPLEX CABC1 -RELATED"/>
    <property type="match status" value="1"/>
</dbReference>
<reference evidence="4" key="1">
    <citation type="submission" date="2016-11" db="EMBL/GenBank/DDBJ databases">
        <authorList>
            <person name="Varghese N."/>
            <person name="Submissions S."/>
        </authorList>
    </citation>
    <scope>NUCLEOTIDE SEQUENCE [LARGE SCALE GENOMIC DNA]</scope>
    <source>
        <strain evidence="4">DSM 17957</strain>
    </source>
</reference>
<evidence type="ECO:0000313" key="4">
    <source>
        <dbReference type="Proteomes" id="UP000184536"/>
    </source>
</evidence>
<protein>
    <submittedName>
        <fullName evidence="3">Predicted unusual protein kinase regulating ubiquinone biosynthesis, AarF/ABC1/UbiB family</fullName>
    </submittedName>
</protein>
<feature type="domain" description="ABC1 atypical kinase-like" evidence="2">
    <location>
        <begin position="104"/>
        <end position="319"/>
    </location>
</feature>
<dbReference type="PANTHER" id="PTHR10566:SF113">
    <property type="entry name" value="PROTEIN ACTIVITY OF BC1 COMPLEX KINASE 7, CHLOROPLASTIC"/>
    <property type="match status" value="1"/>
</dbReference>
<dbReference type="Proteomes" id="UP000184536">
    <property type="component" value="Unassembled WGS sequence"/>
</dbReference>
<keyword evidence="3" id="KW-0830">Ubiquinone</keyword>
<dbReference type="SUPFAM" id="SSF56112">
    <property type="entry name" value="Protein kinase-like (PK-like)"/>
    <property type="match status" value="1"/>
</dbReference>